<dbReference type="InParanoid" id="A0A3M0CTA0"/>
<reference evidence="12 13" key="1">
    <citation type="submission" date="2018-10" db="EMBL/GenBank/DDBJ databases">
        <title>Genomic Encyclopedia of Archaeal and Bacterial Type Strains, Phase II (KMG-II): from individual species to whole genera.</title>
        <authorList>
            <person name="Goeker M."/>
        </authorList>
    </citation>
    <scope>NUCLEOTIDE SEQUENCE [LARGE SCALE GENOMIC DNA]</scope>
    <source>
        <strain evidence="12 13">DSM 25217</strain>
    </source>
</reference>
<keyword evidence="9 10" id="KW-0100">Branched-chain amino acid biosynthesis</keyword>
<dbReference type="NCBIfam" id="TIGR00171">
    <property type="entry name" value="leuD"/>
    <property type="match status" value="1"/>
</dbReference>
<dbReference type="InterPro" id="IPR004431">
    <property type="entry name" value="3-IsopropMal_deHydase_ssu"/>
</dbReference>
<evidence type="ECO:0000256" key="8">
    <source>
        <dbReference type="ARBA" id="ARBA00023239"/>
    </source>
</evidence>
<evidence type="ECO:0000256" key="5">
    <source>
        <dbReference type="ARBA" id="ARBA00011271"/>
    </source>
</evidence>
<comment type="subunit">
    <text evidence="5 10">Heterodimer of LeuC and LeuD.</text>
</comment>
<sequence length="212" mass="23529">MEPLKRIAAVAAPLYRANIDTDVIIPSREMKTVSKSGLADGMFAGWRYTEPGSRTPRGDFILNRPAYAGARILVAGPNFGCGSSREHAVWALSEYGFRVIIAPSFGSIFHNNCIRNGILPVVLDDGTVRDLADRLKTDTDADTDPDAITLTVDLDRQRIEQTGRDAIPFTIAPQHREMLLNGWDVIDLSLSRADDIDAFEARDRQVRPWAYL</sequence>
<evidence type="ECO:0000259" key="11">
    <source>
        <dbReference type="Pfam" id="PF00694"/>
    </source>
</evidence>
<proteinExistence type="inferred from homology"/>
<comment type="function">
    <text evidence="2 10">Catalyzes the isomerization between 2-isopropylmalate and 3-isopropylmalate, via the formation of 2-isopropylmaleate.</text>
</comment>
<evidence type="ECO:0000256" key="3">
    <source>
        <dbReference type="ARBA" id="ARBA00004729"/>
    </source>
</evidence>
<evidence type="ECO:0000256" key="10">
    <source>
        <dbReference type="HAMAP-Rule" id="MF_01031"/>
    </source>
</evidence>
<evidence type="ECO:0000256" key="1">
    <source>
        <dbReference type="ARBA" id="ARBA00000491"/>
    </source>
</evidence>
<dbReference type="InterPro" id="IPR015928">
    <property type="entry name" value="Aconitase/3IPM_dehydase_swvl"/>
</dbReference>
<dbReference type="InterPro" id="IPR033940">
    <property type="entry name" value="IPMI_Swivel"/>
</dbReference>
<comment type="caution">
    <text evidence="12">The sequence shown here is derived from an EMBL/GenBank/DDBJ whole genome shotgun (WGS) entry which is preliminary data.</text>
</comment>
<dbReference type="SUPFAM" id="SSF52016">
    <property type="entry name" value="LeuD/IlvD-like"/>
    <property type="match status" value="1"/>
</dbReference>
<dbReference type="AlphaFoldDB" id="A0A3M0CTA0"/>
<dbReference type="Proteomes" id="UP000271227">
    <property type="component" value="Unassembled WGS sequence"/>
</dbReference>
<keyword evidence="8 10" id="KW-0456">Lyase</keyword>
<evidence type="ECO:0000256" key="7">
    <source>
        <dbReference type="ARBA" id="ARBA00022605"/>
    </source>
</evidence>
<dbReference type="OrthoDB" id="9777465at2"/>
<name>A0A3M0CTA0_9PROT</name>
<dbReference type="UniPathway" id="UPA00048">
    <property type="reaction ID" value="UER00071"/>
</dbReference>
<dbReference type="PANTHER" id="PTHR43345">
    <property type="entry name" value="3-ISOPROPYLMALATE DEHYDRATASE SMALL SUBUNIT 2-RELATED-RELATED"/>
    <property type="match status" value="1"/>
</dbReference>
<keyword evidence="6 10" id="KW-0432">Leucine biosynthesis</keyword>
<dbReference type="InterPro" id="IPR050075">
    <property type="entry name" value="LeuD"/>
</dbReference>
<dbReference type="NCBIfam" id="NF002458">
    <property type="entry name" value="PRK01641.1"/>
    <property type="match status" value="1"/>
</dbReference>
<evidence type="ECO:0000256" key="4">
    <source>
        <dbReference type="ARBA" id="ARBA00009845"/>
    </source>
</evidence>
<dbReference type="FunCoup" id="A0A3M0CTA0">
    <property type="interactions" value="534"/>
</dbReference>
<dbReference type="CDD" id="cd01577">
    <property type="entry name" value="IPMI_Swivel"/>
    <property type="match status" value="1"/>
</dbReference>
<evidence type="ECO:0000313" key="12">
    <source>
        <dbReference type="EMBL" id="RMB12247.1"/>
    </source>
</evidence>
<evidence type="ECO:0000256" key="2">
    <source>
        <dbReference type="ARBA" id="ARBA00002695"/>
    </source>
</evidence>
<gene>
    <name evidence="10" type="primary">leuD</name>
    <name evidence="12" type="ORF">BXY39_0740</name>
</gene>
<dbReference type="HAMAP" id="MF_01031">
    <property type="entry name" value="LeuD_type1"/>
    <property type="match status" value="1"/>
</dbReference>
<dbReference type="PANTHER" id="PTHR43345:SF5">
    <property type="entry name" value="3-ISOPROPYLMALATE DEHYDRATASE SMALL SUBUNIT"/>
    <property type="match status" value="1"/>
</dbReference>
<comment type="pathway">
    <text evidence="3 10">Amino-acid biosynthesis; L-leucine biosynthesis; L-leucine from 3-methyl-2-oxobutanoate: step 2/4.</text>
</comment>
<dbReference type="GO" id="GO:0003861">
    <property type="term" value="F:3-isopropylmalate dehydratase activity"/>
    <property type="evidence" value="ECO:0007669"/>
    <property type="project" value="UniProtKB-UniRule"/>
</dbReference>
<dbReference type="GO" id="GO:0009098">
    <property type="term" value="P:L-leucine biosynthetic process"/>
    <property type="evidence" value="ECO:0007669"/>
    <property type="project" value="UniProtKB-UniRule"/>
</dbReference>
<dbReference type="Gene3D" id="3.20.19.10">
    <property type="entry name" value="Aconitase, domain 4"/>
    <property type="match status" value="1"/>
</dbReference>
<accession>A0A3M0CTA0</accession>
<evidence type="ECO:0000256" key="6">
    <source>
        <dbReference type="ARBA" id="ARBA00022430"/>
    </source>
</evidence>
<keyword evidence="13" id="KW-1185">Reference proteome</keyword>
<dbReference type="EMBL" id="REFR01000009">
    <property type="protein sequence ID" value="RMB12247.1"/>
    <property type="molecule type" value="Genomic_DNA"/>
</dbReference>
<dbReference type="EC" id="4.2.1.33" evidence="10"/>
<comment type="similarity">
    <text evidence="4 10">Belongs to the LeuD family. LeuD type 1 subfamily.</text>
</comment>
<dbReference type="GO" id="GO:0009316">
    <property type="term" value="C:3-isopropylmalate dehydratase complex"/>
    <property type="evidence" value="ECO:0007669"/>
    <property type="project" value="InterPro"/>
</dbReference>
<protein>
    <recommendedName>
        <fullName evidence="10">3-isopropylmalate dehydratase small subunit</fullName>
        <ecNumber evidence="10">4.2.1.33</ecNumber>
    </recommendedName>
    <alternativeName>
        <fullName evidence="10">Alpha-IPM isomerase</fullName>
        <shortName evidence="10">IPMI</shortName>
    </alternativeName>
    <alternativeName>
        <fullName evidence="10">Isopropylmalate isomerase</fullName>
    </alternativeName>
</protein>
<evidence type="ECO:0000313" key="13">
    <source>
        <dbReference type="Proteomes" id="UP000271227"/>
    </source>
</evidence>
<keyword evidence="7 10" id="KW-0028">Amino-acid biosynthesis</keyword>
<feature type="domain" description="Aconitase A/isopropylmalate dehydratase small subunit swivel" evidence="11">
    <location>
        <begin position="2"/>
        <end position="124"/>
    </location>
</feature>
<evidence type="ECO:0000256" key="9">
    <source>
        <dbReference type="ARBA" id="ARBA00023304"/>
    </source>
</evidence>
<dbReference type="Pfam" id="PF00694">
    <property type="entry name" value="Aconitase_C"/>
    <property type="match status" value="1"/>
</dbReference>
<organism evidence="12 13">
    <name type="scientific">Eilatimonas milleporae</name>
    <dbReference type="NCBI Taxonomy" id="911205"/>
    <lineage>
        <taxon>Bacteria</taxon>
        <taxon>Pseudomonadati</taxon>
        <taxon>Pseudomonadota</taxon>
        <taxon>Alphaproteobacteria</taxon>
        <taxon>Kordiimonadales</taxon>
        <taxon>Kordiimonadaceae</taxon>
        <taxon>Eilatimonas</taxon>
    </lineage>
</organism>
<dbReference type="InterPro" id="IPR000573">
    <property type="entry name" value="AconitaseA/IPMdHydase_ssu_swvl"/>
</dbReference>
<comment type="catalytic activity">
    <reaction evidence="1 10">
        <text>(2R,3S)-3-isopropylmalate = (2S)-2-isopropylmalate</text>
        <dbReference type="Rhea" id="RHEA:32287"/>
        <dbReference type="ChEBI" id="CHEBI:1178"/>
        <dbReference type="ChEBI" id="CHEBI:35121"/>
        <dbReference type="EC" id="4.2.1.33"/>
    </reaction>
</comment>
<dbReference type="RefSeq" id="WP_121937435.1">
    <property type="nucleotide sequence ID" value="NZ_REFR01000009.1"/>
</dbReference>